<accession>A0A3M7RKJ6</accession>
<evidence type="ECO:0008006" key="3">
    <source>
        <dbReference type="Google" id="ProtNLM"/>
    </source>
</evidence>
<proteinExistence type="predicted"/>
<evidence type="ECO:0000313" key="2">
    <source>
        <dbReference type="Proteomes" id="UP000276133"/>
    </source>
</evidence>
<reference evidence="1 2" key="1">
    <citation type="journal article" date="2018" name="Sci. Rep.">
        <title>Genomic signatures of local adaptation to the degree of environmental predictability in rotifers.</title>
        <authorList>
            <person name="Franch-Gras L."/>
            <person name="Hahn C."/>
            <person name="Garcia-Roger E.M."/>
            <person name="Carmona M.J."/>
            <person name="Serra M."/>
            <person name="Gomez A."/>
        </authorList>
    </citation>
    <scope>NUCLEOTIDE SEQUENCE [LARGE SCALE GENOMIC DNA]</scope>
    <source>
        <strain evidence="1">HYR1</strain>
    </source>
</reference>
<dbReference type="EMBL" id="REGN01003195">
    <property type="protein sequence ID" value="RNA23930.1"/>
    <property type="molecule type" value="Genomic_DNA"/>
</dbReference>
<protein>
    <recommendedName>
        <fullName evidence="3">RNA-directed DNA polymerase from mobile element jockey-like</fullName>
    </recommendedName>
</protein>
<name>A0A3M7RKJ6_BRAPC</name>
<evidence type="ECO:0000313" key="1">
    <source>
        <dbReference type="EMBL" id="RNA23930.1"/>
    </source>
</evidence>
<sequence>MGVTLCLLTNLKFAINYEEGIIIRIGCLLTIKDFKVLYNHDMTSDHFPIETILSFDYSFTNFKITKYYQRDRQNIIKIISHKSWKLNDGFEIFKLSCISISFLSFAQYSITCRSFDLT</sequence>
<gene>
    <name evidence="1" type="ORF">BpHYR1_050132</name>
</gene>
<keyword evidence="2" id="KW-1185">Reference proteome</keyword>
<organism evidence="1 2">
    <name type="scientific">Brachionus plicatilis</name>
    <name type="common">Marine rotifer</name>
    <name type="synonym">Brachionus muelleri</name>
    <dbReference type="NCBI Taxonomy" id="10195"/>
    <lineage>
        <taxon>Eukaryota</taxon>
        <taxon>Metazoa</taxon>
        <taxon>Spiralia</taxon>
        <taxon>Gnathifera</taxon>
        <taxon>Rotifera</taxon>
        <taxon>Eurotatoria</taxon>
        <taxon>Monogononta</taxon>
        <taxon>Pseudotrocha</taxon>
        <taxon>Ploima</taxon>
        <taxon>Brachionidae</taxon>
        <taxon>Brachionus</taxon>
    </lineage>
</organism>
<comment type="caution">
    <text evidence="1">The sequence shown here is derived from an EMBL/GenBank/DDBJ whole genome shotgun (WGS) entry which is preliminary data.</text>
</comment>
<dbReference type="AlphaFoldDB" id="A0A3M7RKJ6"/>
<dbReference type="Proteomes" id="UP000276133">
    <property type="component" value="Unassembled WGS sequence"/>
</dbReference>